<keyword evidence="2" id="KW-1185">Reference proteome</keyword>
<dbReference type="EMBL" id="BGPR01000809">
    <property type="protein sequence ID" value="GBM36308.1"/>
    <property type="molecule type" value="Genomic_DNA"/>
</dbReference>
<dbReference type="AlphaFoldDB" id="A0A4Y2F6T2"/>
<accession>A0A4Y2F6T2</accession>
<evidence type="ECO:0000313" key="2">
    <source>
        <dbReference type="Proteomes" id="UP000499080"/>
    </source>
</evidence>
<sequence length="113" mass="13268">MARWDLNTKVELLFAKRQFRTIRTPYFCNSKTLQENCQFIFSDLLLLARGLEDTIYDIGEAHDTGHKAEDPPNVAHSTSVRCFRPNFGRQSLEERRPFLTYPRSQMTRDLSLK</sequence>
<reference evidence="1 2" key="1">
    <citation type="journal article" date="2019" name="Sci. Rep.">
        <title>Orb-weaving spider Araneus ventricosus genome elucidates the spidroin gene catalogue.</title>
        <authorList>
            <person name="Kono N."/>
            <person name="Nakamura H."/>
            <person name="Ohtoshi R."/>
            <person name="Moran D.A.P."/>
            <person name="Shinohara A."/>
            <person name="Yoshida Y."/>
            <person name="Fujiwara M."/>
            <person name="Mori M."/>
            <person name="Tomita M."/>
            <person name="Arakawa K."/>
        </authorList>
    </citation>
    <scope>NUCLEOTIDE SEQUENCE [LARGE SCALE GENOMIC DNA]</scope>
</reference>
<dbReference type="Proteomes" id="UP000499080">
    <property type="component" value="Unassembled WGS sequence"/>
</dbReference>
<organism evidence="1 2">
    <name type="scientific">Araneus ventricosus</name>
    <name type="common">Orbweaver spider</name>
    <name type="synonym">Epeira ventricosa</name>
    <dbReference type="NCBI Taxonomy" id="182803"/>
    <lineage>
        <taxon>Eukaryota</taxon>
        <taxon>Metazoa</taxon>
        <taxon>Ecdysozoa</taxon>
        <taxon>Arthropoda</taxon>
        <taxon>Chelicerata</taxon>
        <taxon>Arachnida</taxon>
        <taxon>Araneae</taxon>
        <taxon>Araneomorphae</taxon>
        <taxon>Entelegynae</taxon>
        <taxon>Araneoidea</taxon>
        <taxon>Araneidae</taxon>
        <taxon>Araneus</taxon>
    </lineage>
</organism>
<comment type="caution">
    <text evidence="1">The sequence shown here is derived from an EMBL/GenBank/DDBJ whole genome shotgun (WGS) entry which is preliminary data.</text>
</comment>
<proteinExistence type="predicted"/>
<protein>
    <submittedName>
        <fullName evidence="1">Uncharacterized protein</fullName>
    </submittedName>
</protein>
<evidence type="ECO:0000313" key="1">
    <source>
        <dbReference type="EMBL" id="GBM36308.1"/>
    </source>
</evidence>
<name>A0A4Y2F6T2_ARAVE</name>
<gene>
    <name evidence="1" type="ORF">AVEN_212868_1</name>
</gene>